<dbReference type="GO" id="GO:0000981">
    <property type="term" value="F:DNA-binding transcription factor activity, RNA polymerase II-specific"/>
    <property type="evidence" value="ECO:0007669"/>
    <property type="project" value="InterPro"/>
</dbReference>
<evidence type="ECO:0000256" key="6">
    <source>
        <dbReference type="PROSITE-ProRule" id="PRU00108"/>
    </source>
</evidence>
<evidence type="ECO:0000256" key="4">
    <source>
        <dbReference type="ARBA" id="ARBA00023155"/>
    </source>
</evidence>
<evidence type="ECO:0000256" key="7">
    <source>
        <dbReference type="RuleBase" id="RU000682"/>
    </source>
</evidence>
<dbReference type="AlphaFoldDB" id="A0A8J4WYW6"/>
<keyword evidence="11" id="KW-1185">Reference proteome</keyword>
<feature type="compositionally biased region" description="Polar residues" evidence="8">
    <location>
        <begin position="320"/>
        <end position="332"/>
    </location>
</feature>
<dbReference type="EMBL" id="LUCH01003342">
    <property type="protein sequence ID" value="KAF5400252.1"/>
    <property type="molecule type" value="Genomic_DNA"/>
</dbReference>
<evidence type="ECO:0000259" key="9">
    <source>
        <dbReference type="PROSITE" id="PS50071"/>
    </source>
</evidence>
<feature type="region of interest" description="Disordered" evidence="8">
    <location>
        <begin position="69"/>
        <end position="103"/>
    </location>
</feature>
<feature type="compositionally biased region" description="Polar residues" evidence="8">
    <location>
        <begin position="288"/>
        <end position="306"/>
    </location>
</feature>
<keyword evidence="2" id="KW-0217">Developmental protein</keyword>
<proteinExistence type="predicted"/>
<dbReference type="InterPro" id="IPR009057">
    <property type="entry name" value="Homeodomain-like_sf"/>
</dbReference>
<gene>
    <name evidence="10" type="ORF">PHET_05855</name>
</gene>
<dbReference type="OrthoDB" id="6159439at2759"/>
<evidence type="ECO:0000313" key="11">
    <source>
        <dbReference type="Proteomes" id="UP000748531"/>
    </source>
</evidence>
<feature type="compositionally biased region" description="Polar residues" evidence="8">
    <location>
        <begin position="83"/>
        <end position="98"/>
    </location>
</feature>
<dbReference type="PRINTS" id="PR00024">
    <property type="entry name" value="HOMEOBOX"/>
</dbReference>
<comment type="caution">
    <text evidence="10">The sequence shown here is derived from an EMBL/GenBank/DDBJ whole genome shotgun (WGS) entry which is preliminary data.</text>
</comment>
<dbReference type="InterPro" id="IPR017970">
    <property type="entry name" value="Homeobox_CS"/>
</dbReference>
<dbReference type="GO" id="GO:0005634">
    <property type="term" value="C:nucleus"/>
    <property type="evidence" value="ECO:0007669"/>
    <property type="project" value="UniProtKB-SubCell"/>
</dbReference>
<reference evidence="10" key="1">
    <citation type="submission" date="2019-05" db="EMBL/GenBank/DDBJ databases">
        <title>Annotation for the trematode Paragonimus heterotremus.</title>
        <authorList>
            <person name="Choi Y.-J."/>
        </authorList>
    </citation>
    <scope>NUCLEOTIDE SEQUENCE</scope>
    <source>
        <strain evidence="10">LC</strain>
    </source>
</reference>
<dbReference type="PRINTS" id="PR00031">
    <property type="entry name" value="HTHREPRESSR"/>
</dbReference>
<keyword evidence="5 6" id="KW-0539">Nucleus</keyword>
<dbReference type="Pfam" id="PF00046">
    <property type="entry name" value="Homeodomain"/>
    <property type="match status" value="1"/>
</dbReference>
<feature type="compositionally biased region" description="Basic and acidic residues" evidence="8">
    <location>
        <begin position="307"/>
        <end position="316"/>
    </location>
</feature>
<dbReference type="InterPro" id="IPR000047">
    <property type="entry name" value="HTH_motif"/>
</dbReference>
<name>A0A8J4WYW6_9TREM</name>
<dbReference type="Proteomes" id="UP000748531">
    <property type="component" value="Unassembled WGS sequence"/>
</dbReference>
<feature type="domain" description="Homeobox" evidence="9">
    <location>
        <begin position="362"/>
        <end position="422"/>
    </location>
</feature>
<feature type="DNA-binding region" description="Homeobox" evidence="6">
    <location>
        <begin position="364"/>
        <end position="423"/>
    </location>
</feature>
<evidence type="ECO:0000256" key="1">
    <source>
        <dbReference type="ARBA" id="ARBA00004123"/>
    </source>
</evidence>
<comment type="subcellular location">
    <subcellularLocation>
        <location evidence="1 6 7">Nucleus</location>
    </subcellularLocation>
</comment>
<dbReference type="InterPro" id="IPR020479">
    <property type="entry name" value="HD_metazoa"/>
</dbReference>
<feature type="region of interest" description="Disordered" evidence="8">
    <location>
        <begin position="287"/>
        <end position="332"/>
    </location>
</feature>
<evidence type="ECO:0000256" key="8">
    <source>
        <dbReference type="SAM" id="MobiDB-lite"/>
    </source>
</evidence>
<dbReference type="SUPFAM" id="SSF46689">
    <property type="entry name" value="Homeodomain-like"/>
    <property type="match status" value="1"/>
</dbReference>
<evidence type="ECO:0000256" key="3">
    <source>
        <dbReference type="ARBA" id="ARBA00023125"/>
    </source>
</evidence>
<protein>
    <recommendedName>
        <fullName evidence="9">Homeobox domain-containing protein</fullName>
    </recommendedName>
</protein>
<dbReference type="PANTHER" id="PTHR45946">
    <property type="entry name" value="HOMEOBOX PROTEIN ROUGH-RELATED"/>
    <property type="match status" value="1"/>
</dbReference>
<dbReference type="CDD" id="cd00086">
    <property type="entry name" value="homeodomain"/>
    <property type="match status" value="1"/>
</dbReference>
<dbReference type="InterPro" id="IPR046327">
    <property type="entry name" value="HXA1/B1/D1"/>
</dbReference>
<dbReference type="PANTHER" id="PTHR45946:SF4">
    <property type="entry name" value="HOMEOBOX PROTEIN ROUGH-RELATED"/>
    <property type="match status" value="1"/>
</dbReference>
<sequence length="507" mass="57583">MGAYNETSNSTEFGVSSCREPLGIPKQFVNGYYPKTTTVSYQKYSTEIDVENGPLGATYHPPLEHYSRLGKKRAVSDRRKNNPVEQINKNQTNASTESGESDCLRRSFGSERCAPQSYTQKEDSFMLFGDMSTSNFSYWNLPESLSSILTQSGYREALGAEGEIQTPEEMLPVNVGKWRYEQTAKSECTDLSNDNVEGSPGKPVERLHHGIFKDEHRTITNRDVLSNYSTTMHHPSIKWNQIVCELYGNQNLSESQSGIQHDIKRVIHYKQPTTSIQCTTPFKWMQLKRQSSKPANHTEAPTASSKEQQKRPEEFHVSSGPDSTNGIPKNCLNQTDSQILSSKLNNCETAMSLSESSTLQEGKSFCGRSNFTNKQLTELEKEFHFNRYLTRTRRTEFAKELGLTETQVKIWFQNRRMKLKKRARSQLATSTNESYDLAVLTGQQGVGDIHRNVYTLPMDGRNTNIVTNRQSHDSQKHAYHSKVCFAFNACESIVHFNYTAVDECNLD</sequence>
<dbReference type="InterPro" id="IPR001356">
    <property type="entry name" value="HD"/>
</dbReference>
<accession>A0A8J4WYW6</accession>
<dbReference type="GO" id="GO:0000978">
    <property type="term" value="F:RNA polymerase II cis-regulatory region sequence-specific DNA binding"/>
    <property type="evidence" value="ECO:0007669"/>
    <property type="project" value="TreeGrafter"/>
</dbReference>
<organism evidence="10 11">
    <name type="scientific">Paragonimus heterotremus</name>
    <dbReference type="NCBI Taxonomy" id="100268"/>
    <lineage>
        <taxon>Eukaryota</taxon>
        <taxon>Metazoa</taxon>
        <taxon>Spiralia</taxon>
        <taxon>Lophotrochozoa</taxon>
        <taxon>Platyhelminthes</taxon>
        <taxon>Trematoda</taxon>
        <taxon>Digenea</taxon>
        <taxon>Plagiorchiida</taxon>
        <taxon>Troglotremata</taxon>
        <taxon>Troglotrematidae</taxon>
        <taxon>Paragonimus</taxon>
    </lineage>
</organism>
<dbReference type="PROSITE" id="PS50071">
    <property type="entry name" value="HOMEOBOX_2"/>
    <property type="match status" value="1"/>
</dbReference>
<evidence type="ECO:0000256" key="5">
    <source>
        <dbReference type="ARBA" id="ARBA00023242"/>
    </source>
</evidence>
<dbReference type="Gene3D" id="1.10.10.60">
    <property type="entry name" value="Homeodomain-like"/>
    <property type="match status" value="1"/>
</dbReference>
<dbReference type="PROSITE" id="PS00027">
    <property type="entry name" value="HOMEOBOX_1"/>
    <property type="match status" value="1"/>
</dbReference>
<keyword evidence="4 6" id="KW-0371">Homeobox</keyword>
<evidence type="ECO:0000313" key="10">
    <source>
        <dbReference type="EMBL" id="KAF5400252.1"/>
    </source>
</evidence>
<keyword evidence="3 6" id="KW-0238">DNA-binding</keyword>
<dbReference type="SMART" id="SM00389">
    <property type="entry name" value="HOX"/>
    <property type="match status" value="1"/>
</dbReference>
<evidence type="ECO:0000256" key="2">
    <source>
        <dbReference type="ARBA" id="ARBA00022473"/>
    </source>
</evidence>